<evidence type="ECO:0000313" key="3">
    <source>
        <dbReference type="Proteomes" id="UP001198571"/>
    </source>
</evidence>
<evidence type="ECO:0008006" key="4">
    <source>
        <dbReference type="Google" id="ProtNLM"/>
    </source>
</evidence>
<dbReference type="InterPro" id="IPR009057">
    <property type="entry name" value="Homeodomain-like_sf"/>
</dbReference>
<evidence type="ECO:0000256" key="1">
    <source>
        <dbReference type="SAM" id="MobiDB-lite"/>
    </source>
</evidence>
<evidence type="ECO:0000313" key="2">
    <source>
        <dbReference type="EMBL" id="MCB5409989.1"/>
    </source>
</evidence>
<accession>A0ABS8CKR7</accession>
<dbReference type="RefSeq" id="WP_226934896.1">
    <property type="nucleotide sequence ID" value="NZ_JACDXX010000006.1"/>
</dbReference>
<feature type="region of interest" description="Disordered" evidence="1">
    <location>
        <begin position="1"/>
        <end position="32"/>
    </location>
</feature>
<sequence length="226" mass="22736">MLRATGQAVAGQAETGQGAAGPPGAVPSRGGNGLRRVTRDDWLLAGFALLAAEGAGALTPARLAAATGAPQLRFFWQFRTSEAFEAALLTAWQALALRPLAASPGAEAARAQLEELAIGGASAPPGAEALEQAIRAWARQAPQARAALAKVDQHRLAGLSQLISRAGVSGARARERAAVLYAAGLGFDALRSSLGMAGAAPMQALSGAIFGGRSATGQAGRDHGQA</sequence>
<proteinExistence type="predicted"/>
<reference evidence="2 3" key="1">
    <citation type="submission" date="2020-07" db="EMBL/GenBank/DDBJ databases">
        <title>Pseudogemmobacter sp. nov., isolated from poultry manure in Taiwan.</title>
        <authorList>
            <person name="Lin S.-Y."/>
            <person name="Tang Y.-S."/>
            <person name="Young C.-C."/>
        </authorList>
    </citation>
    <scope>NUCLEOTIDE SEQUENCE [LARGE SCALE GENOMIC DNA]</scope>
    <source>
        <strain evidence="2 3">CC-YST710</strain>
    </source>
</reference>
<keyword evidence="3" id="KW-1185">Reference proteome</keyword>
<organism evidence="2 3">
    <name type="scientific">Pseudogemmobacter faecipullorum</name>
    <dbReference type="NCBI Taxonomy" id="2755041"/>
    <lineage>
        <taxon>Bacteria</taxon>
        <taxon>Pseudomonadati</taxon>
        <taxon>Pseudomonadota</taxon>
        <taxon>Alphaproteobacteria</taxon>
        <taxon>Rhodobacterales</taxon>
        <taxon>Paracoccaceae</taxon>
        <taxon>Pseudogemmobacter</taxon>
    </lineage>
</organism>
<dbReference type="Proteomes" id="UP001198571">
    <property type="component" value="Unassembled WGS sequence"/>
</dbReference>
<protein>
    <recommendedName>
        <fullName evidence="4">TetR family transcriptional regulator</fullName>
    </recommendedName>
</protein>
<dbReference type="SUPFAM" id="SSF46689">
    <property type="entry name" value="Homeodomain-like"/>
    <property type="match status" value="1"/>
</dbReference>
<name>A0ABS8CKR7_9RHOB</name>
<gene>
    <name evidence="2" type="ORF">H0485_08250</name>
</gene>
<comment type="caution">
    <text evidence="2">The sequence shown here is derived from an EMBL/GenBank/DDBJ whole genome shotgun (WGS) entry which is preliminary data.</text>
</comment>
<dbReference type="EMBL" id="JACDXX010000006">
    <property type="protein sequence ID" value="MCB5409989.1"/>
    <property type="molecule type" value="Genomic_DNA"/>
</dbReference>
<feature type="compositionally biased region" description="Low complexity" evidence="1">
    <location>
        <begin position="1"/>
        <end position="27"/>
    </location>
</feature>